<dbReference type="RefSeq" id="WP_204907178.1">
    <property type="nucleotide sequence ID" value="NZ_JACJKS010000019.1"/>
</dbReference>
<evidence type="ECO:0000256" key="2">
    <source>
        <dbReference type="ARBA" id="ARBA00008642"/>
    </source>
</evidence>
<feature type="active site" evidence="14">
    <location>
        <position position="111"/>
    </location>
</feature>
<keyword evidence="5 14" id="KW-0808">Transferase</keyword>
<dbReference type="SUPFAM" id="SSF53901">
    <property type="entry name" value="Thiolase-like"/>
    <property type="match status" value="1"/>
</dbReference>
<keyword evidence="14" id="KW-0511">Multifunctional enzyme</keyword>
<evidence type="ECO:0000256" key="13">
    <source>
        <dbReference type="ARBA" id="ARBA00052985"/>
    </source>
</evidence>
<dbReference type="FunFam" id="3.40.47.10:FF:000004">
    <property type="entry name" value="3-oxoacyl-[acyl-carrier-protein] synthase 3"/>
    <property type="match status" value="1"/>
</dbReference>
<dbReference type="InterPro" id="IPR004655">
    <property type="entry name" value="FabH"/>
</dbReference>
<comment type="pathway">
    <text evidence="1 14">Lipid metabolism; fatty acid biosynthesis.</text>
</comment>
<evidence type="ECO:0000256" key="10">
    <source>
        <dbReference type="ARBA" id="ARBA00051096"/>
    </source>
</evidence>
<comment type="caution">
    <text evidence="17">The sequence shown here is derived from an EMBL/GenBank/DDBJ whole genome shotgun (WGS) entry which is preliminary data.</text>
</comment>
<keyword evidence="8 14" id="KW-0275">Fatty acid biosynthesis</keyword>
<dbReference type="Pfam" id="PF08545">
    <property type="entry name" value="ACP_syn_III"/>
    <property type="match status" value="1"/>
</dbReference>
<dbReference type="GO" id="GO:0004315">
    <property type="term" value="F:3-oxoacyl-[acyl-carrier-protein] synthase activity"/>
    <property type="evidence" value="ECO:0007669"/>
    <property type="project" value="InterPro"/>
</dbReference>
<protein>
    <recommendedName>
        <fullName evidence="14">Beta-ketoacyl-[acyl-carrier-protein] synthase III</fullName>
        <shortName evidence="14">Beta-ketoacyl-ACP synthase III</shortName>
        <shortName evidence="14">KAS III</shortName>
        <ecNumber evidence="14">2.3.1.180</ecNumber>
    </recommendedName>
    <alternativeName>
        <fullName evidence="14">3-oxoacyl-[acyl-carrier-protein] synthase 3</fullName>
    </alternativeName>
    <alternativeName>
        <fullName evidence="14">3-oxoacyl-[acyl-carrier-protein] synthase III</fullName>
    </alternativeName>
</protein>
<keyword evidence="7 14" id="KW-0443">Lipid metabolism</keyword>
<comment type="similarity">
    <text evidence="2 14">Belongs to the thiolase-like superfamily. FabH family.</text>
</comment>
<evidence type="ECO:0000256" key="8">
    <source>
        <dbReference type="ARBA" id="ARBA00023160"/>
    </source>
</evidence>
<evidence type="ECO:0000313" key="18">
    <source>
        <dbReference type="Proteomes" id="UP000705508"/>
    </source>
</evidence>
<feature type="domain" description="Beta-ketoacyl-[acyl-carrier-protein] synthase III C-terminal" evidence="15">
    <location>
        <begin position="230"/>
        <end position="319"/>
    </location>
</feature>
<feature type="active site" evidence="14">
    <location>
        <position position="276"/>
    </location>
</feature>
<dbReference type="GO" id="GO:0044550">
    <property type="term" value="P:secondary metabolite biosynthetic process"/>
    <property type="evidence" value="ECO:0007669"/>
    <property type="project" value="TreeGrafter"/>
</dbReference>
<feature type="active site" evidence="14">
    <location>
        <position position="246"/>
    </location>
</feature>
<dbReference type="EMBL" id="JACJKS010000019">
    <property type="protein sequence ID" value="MBM6949178.1"/>
    <property type="molecule type" value="Genomic_DNA"/>
</dbReference>
<dbReference type="NCBIfam" id="TIGR00747">
    <property type="entry name" value="fabH"/>
    <property type="match status" value="1"/>
</dbReference>
<dbReference type="PANTHER" id="PTHR34069:SF2">
    <property type="entry name" value="BETA-KETOACYL-[ACYL-CARRIER-PROTEIN] SYNTHASE III"/>
    <property type="match status" value="1"/>
</dbReference>
<comment type="subcellular location">
    <subcellularLocation>
        <location evidence="14">Cytoplasm</location>
    </subcellularLocation>
</comment>
<organism evidence="17 18">
    <name type="scientific">Mordavella massiliensis</name>
    <dbReference type="NCBI Taxonomy" id="1871024"/>
    <lineage>
        <taxon>Bacteria</taxon>
        <taxon>Bacillati</taxon>
        <taxon>Bacillota</taxon>
        <taxon>Clostridia</taxon>
        <taxon>Eubacteriales</taxon>
        <taxon>Clostridiaceae</taxon>
        <taxon>Mordavella</taxon>
    </lineage>
</organism>
<reference evidence="17" key="2">
    <citation type="journal article" date="2021" name="Sci. Rep.">
        <title>The distribution of antibiotic resistance genes in chicken gut microbiota commensals.</title>
        <authorList>
            <person name="Juricova H."/>
            <person name="Matiasovicova J."/>
            <person name="Kubasova T."/>
            <person name="Cejkova D."/>
            <person name="Rychlik I."/>
        </authorList>
    </citation>
    <scope>NUCLEOTIDE SEQUENCE</scope>
    <source>
        <strain evidence="17">An582</strain>
    </source>
</reference>
<dbReference type="CDD" id="cd00830">
    <property type="entry name" value="KAS_III"/>
    <property type="match status" value="1"/>
</dbReference>
<dbReference type="GO" id="GO:0033818">
    <property type="term" value="F:beta-ketoacyl-acyl-carrier-protein synthase III activity"/>
    <property type="evidence" value="ECO:0007669"/>
    <property type="project" value="UniProtKB-UniRule"/>
</dbReference>
<comment type="function">
    <text evidence="14">Catalyzes the condensation reaction of fatty acid synthesis by the addition to an acyl acceptor of two carbons from malonyl-ACP. Catalyzes the first condensation reaction which initiates fatty acid synthesis and may therefore play a role in governing the total rate of fatty acid production. Possesses both acetoacetyl-ACP synthase and acetyl transacylase activities. Its substrate specificity determines the biosynthesis of branched-chain and/or straight-chain of fatty acids.</text>
</comment>
<evidence type="ECO:0000259" key="15">
    <source>
        <dbReference type="Pfam" id="PF08541"/>
    </source>
</evidence>
<dbReference type="InterPro" id="IPR016039">
    <property type="entry name" value="Thiolase-like"/>
</dbReference>
<evidence type="ECO:0000256" key="11">
    <source>
        <dbReference type="ARBA" id="ARBA00052407"/>
    </source>
</evidence>
<keyword evidence="3 14" id="KW-0963">Cytoplasm</keyword>
<evidence type="ECO:0000256" key="12">
    <source>
        <dbReference type="ARBA" id="ARBA00052467"/>
    </source>
</evidence>
<comment type="catalytic activity">
    <reaction evidence="10">
        <text>malonyl-[ACP] + acetyl-CoA + H(+) = 3-oxobutanoyl-[ACP] + CO2 + CoA</text>
        <dbReference type="Rhea" id="RHEA:12080"/>
        <dbReference type="Rhea" id="RHEA-COMP:9623"/>
        <dbReference type="Rhea" id="RHEA-COMP:9625"/>
        <dbReference type="ChEBI" id="CHEBI:15378"/>
        <dbReference type="ChEBI" id="CHEBI:16526"/>
        <dbReference type="ChEBI" id="CHEBI:57287"/>
        <dbReference type="ChEBI" id="CHEBI:57288"/>
        <dbReference type="ChEBI" id="CHEBI:78449"/>
        <dbReference type="ChEBI" id="CHEBI:78450"/>
        <dbReference type="EC" id="2.3.1.180"/>
    </reaction>
    <physiologicalReaction direction="left-to-right" evidence="10">
        <dbReference type="Rhea" id="RHEA:12081"/>
    </physiologicalReaction>
</comment>
<comment type="catalytic activity">
    <reaction evidence="11">
        <text>(2S)-2-methylbutanoyl-CoA + malonyl-[ACP] + H(+) = (4S)-4-methyl-3-oxohexanoyl-[ACP] + CO2 + CoA</text>
        <dbReference type="Rhea" id="RHEA:42276"/>
        <dbReference type="Rhea" id="RHEA-COMP:9623"/>
        <dbReference type="Rhea" id="RHEA-COMP:17148"/>
        <dbReference type="ChEBI" id="CHEBI:15378"/>
        <dbReference type="ChEBI" id="CHEBI:16526"/>
        <dbReference type="ChEBI" id="CHEBI:57287"/>
        <dbReference type="ChEBI" id="CHEBI:78449"/>
        <dbReference type="ChEBI" id="CHEBI:88166"/>
        <dbReference type="ChEBI" id="CHEBI:167462"/>
        <dbReference type="EC" id="2.3.1.300"/>
    </reaction>
    <physiologicalReaction direction="left-to-right" evidence="11">
        <dbReference type="Rhea" id="RHEA:42277"/>
    </physiologicalReaction>
</comment>
<evidence type="ECO:0000256" key="5">
    <source>
        <dbReference type="ARBA" id="ARBA00022679"/>
    </source>
</evidence>
<dbReference type="InterPro" id="IPR013751">
    <property type="entry name" value="ACP_syn_III_N"/>
</dbReference>
<evidence type="ECO:0000256" key="6">
    <source>
        <dbReference type="ARBA" id="ARBA00022832"/>
    </source>
</evidence>
<dbReference type="Gene3D" id="3.40.47.10">
    <property type="match status" value="1"/>
</dbReference>
<evidence type="ECO:0000256" key="14">
    <source>
        <dbReference type="HAMAP-Rule" id="MF_01815"/>
    </source>
</evidence>
<feature type="region of interest" description="ACP-binding" evidence="14">
    <location>
        <begin position="247"/>
        <end position="251"/>
    </location>
</feature>
<dbReference type="GO" id="GO:0006633">
    <property type="term" value="P:fatty acid biosynthetic process"/>
    <property type="evidence" value="ECO:0007669"/>
    <property type="project" value="UniProtKB-UniRule"/>
</dbReference>
<dbReference type="Pfam" id="PF08541">
    <property type="entry name" value="ACP_syn_III_C"/>
    <property type="match status" value="1"/>
</dbReference>
<comment type="catalytic activity">
    <reaction evidence="13">
        <text>3-methylbutanoyl-CoA + malonyl-[ACP] + H(+) = 5-methyl-3-oxohexanoyl-[ACP] + CO2 + CoA</text>
        <dbReference type="Rhea" id="RHEA:42272"/>
        <dbReference type="Rhea" id="RHEA-COMP:9623"/>
        <dbReference type="Rhea" id="RHEA-COMP:9941"/>
        <dbReference type="ChEBI" id="CHEBI:15378"/>
        <dbReference type="ChEBI" id="CHEBI:16526"/>
        <dbReference type="ChEBI" id="CHEBI:57287"/>
        <dbReference type="ChEBI" id="CHEBI:57345"/>
        <dbReference type="ChEBI" id="CHEBI:78449"/>
        <dbReference type="ChEBI" id="CHEBI:78822"/>
        <dbReference type="EC" id="2.3.1.300"/>
    </reaction>
    <physiologicalReaction direction="left-to-right" evidence="13">
        <dbReference type="Rhea" id="RHEA:42273"/>
    </physiologicalReaction>
</comment>
<dbReference type="PANTHER" id="PTHR34069">
    <property type="entry name" value="3-OXOACYL-[ACYL-CARRIER-PROTEIN] SYNTHASE 3"/>
    <property type="match status" value="1"/>
</dbReference>
<evidence type="ECO:0000256" key="4">
    <source>
        <dbReference type="ARBA" id="ARBA00022516"/>
    </source>
</evidence>
<keyword evidence="9 14" id="KW-0012">Acyltransferase</keyword>
<comment type="subunit">
    <text evidence="14">Homodimer.</text>
</comment>
<dbReference type="InterPro" id="IPR013747">
    <property type="entry name" value="ACP_syn_III_C"/>
</dbReference>
<feature type="domain" description="Beta-ketoacyl-[acyl-carrier-protein] synthase III N-terminal" evidence="16">
    <location>
        <begin position="105"/>
        <end position="170"/>
    </location>
</feature>
<sequence>MTGVICGTGSSIPVHTMDNNDIAKLVETSDEWIRERTGVVRRHIIEEETTVSMAADAARKALADSGTAPEDVDLILVSTISSNVILPCAACEVQRQIGAVNATCYDMSAACTGFVFGYCAALAYLSCGMYRTILVIGSESLSNLTNWKDRGTCILFGDGAGAAVVKAEEGTFYQPVTHSAGSLGDALTCTSRHARNAAQLPEEELYMQMDGRGVFQFAVRRVPEVIGEVLEKNQVPIGDIDWFVLHQANRRIVEAVAKRLKAPLEKFPMNLQEYGNTSSASIPILLDEMRRDGRLKAGQKIVIAGFGAGLSWGAAILDWTK</sequence>
<keyword evidence="4 14" id="KW-0444">Lipid biosynthesis</keyword>
<dbReference type="AlphaFoldDB" id="A0A939BHK2"/>
<dbReference type="NCBIfam" id="NF006829">
    <property type="entry name" value="PRK09352.1"/>
    <property type="match status" value="1"/>
</dbReference>
<reference evidence="17" key="1">
    <citation type="submission" date="2020-08" db="EMBL/GenBank/DDBJ databases">
        <authorList>
            <person name="Cejkova D."/>
            <person name="Kubasova T."/>
            <person name="Jahodarova E."/>
            <person name="Rychlik I."/>
        </authorList>
    </citation>
    <scope>NUCLEOTIDE SEQUENCE</scope>
    <source>
        <strain evidence="17">An582</strain>
    </source>
</reference>
<comment type="domain">
    <text evidence="14">The last Arg residue of the ACP-binding site is essential for the weak association between ACP/AcpP and FabH.</text>
</comment>
<dbReference type="HAMAP" id="MF_01815">
    <property type="entry name" value="FabH"/>
    <property type="match status" value="1"/>
</dbReference>
<proteinExistence type="inferred from homology"/>
<dbReference type="GO" id="GO:0005737">
    <property type="term" value="C:cytoplasm"/>
    <property type="evidence" value="ECO:0007669"/>
    <property type="project" value="UniProtKB-SubCell"/>
</dbReference>
<comment type="catalytic activity">
    <reaction evidence="12">
        <text>2-methylpropanoyl-CoA + malonyl-[ACP] + H(+) = 4-methyl-3-oxopentanoyl-[ACP] + CO2 + CoA</text>
        <dbReference type="Rhea" id="RHEA:42268"/>
        <dbReference type="Rhea" id="RHEA-COMP:9623"/>
        <dbReference type="Rhea" id="RHEA-COMP:9940"/>
        <dbReference type="ChEBI" id="CHEBI:15378"/>
        <dbReference type="ChEBI" id="CHEBI:16526"/>
        <dbReference type="ChEBI" id="CHEBI:57287"/>
        <dbReference type="ChEBI" id="CHEBI:57338"/>
        <dbReference type="ChEBI" id="CHEBI:78449"/>
        <dbReference type="ChEBI" id="CHEBI:78820"/>
        <dbReference type="EC" id="2.3.1.300"/>
    </reaction>
    <physiologicalReaction direction="left-to-right" evidence="12">
        <dbReference type="Rhea" id="RHEA:42269"/>
    </physiologicalReaction>
</comment>
<evidence type="ECO:0000256" key="7">
    <source>
        <dbReference type="ARBA" id="ARBA00023098"/>
    </source>
</evidence>
<evidence type="ECO:0000256" key="9">
    <source>
        <dbReference type="ARBA" id="ARBA00023315"/>
    </source>
</evidence>
<evidence type="ECO:0000259" key="16">
    <source>
        <dbReference type="Pfam" id="PF08545"/>
    </source>
</evidence>
<evidence type="ECO:0000256" key="1">
    <source>
        <dbReference type="ARBA" id="ARBA00005194"/>
    </source>
</evidence>
<accession>A0A939BHK2</accession>
<evidence type="ECO:0000256" key="3">
    <source>
        <dbReference type="ARBA" id="ARBA00022490"/>
    </source>
</evidence>
<gene>
    <name evidence="14" type="primary">fabH</name>
    <name evidence="17" type="ORF">H6A20_11020</name>
</gene>
<keyword evidence="6 14" id="KW-0276">Fatty acid metabolism</keyword>
<evidence type="ECO:0000313" key="17">
    <source>
        <dbReference type="EMBL" id="MBM6949178.1"/>
    </source>
</evidence>
<dbReference type="Proteomes" id="UP000705508">
    <property type="component" value="Unassembled WGS sequence"/>
</dbReference>
<name>A0A939BHK2_9CLOT</name>
<dbReference type="EC" id="2.3.1.180" evidence="14"/>